<proteinExistence type="predicted"/>
<accession>A0A8J5WRP5</accession>
<organism evidence="1 2">
    <name type="scientific">Zizania palustris</name>
    <name type="common">Northern wild rice</name>
    <dbReference type="NCBI Taxonomy" id="103762"/>
    <lineage>
        <taxon>Eukaryota</taxon>
        <taxon>Viridiplantae</taxon>
        <taxon>Streptophyta</taxon>
        <taxon>Embryophyta</taxon>
        <taxon>Tracheophyta</taxon>
        <taxon>Spermatophyta</taxon>
        <taxon>Magnoliopsida</taxon>
        <taxon>Liliopsida</taxon>
        <taxon>Poales</taxon>
        <taxon>Poaceae</taxon>
        <taxon>BOP clade</taxon>
        <taxon>Oryzoideae</taxon>
        <taxon>Oryzeae</taxon>
        <taxon>Zizaniinae</taxon>
        <taxon>Zizania</taxon>
    </lineage>
</organism>
<dbReference type="AlphaFoldDB" id="A0A8J5WRP5"/>
<evidence type="ECO:0008006" key="3">
    <source>
        <dbReference type="Google" id="ProtNLM"/>
    </source>
</evidence>
<comment type="caution">
    <text evidence="1">The sequence shown here is derived from an EMBL/GenBank/DDBJ whole genome shotgun (WGS) entry which is preliminary data.</text>
</comment>
<evidence type="ECO:0000313" key="2">
    <source>
        <dbReference type="Proteomes" id="UP000729402"/>
    </source>
</evidence>
<reference evidence="1" key="1">
    <citation type="journal article" date="2021" name="bioRxiv">
        <title>Whole Genome Assembly and Annotation of Northern Wild Rice, Zizania palustris L., Supports a Whole Genome Duplication in the Zizania Genus.</title>
        <authorList>
            <person name="Haas M."/>
            <person name="Kono T."/>
            <person name="Macchietto M."/>
            <person name="Millas R."/>
            <person name="McGilp L."/>
            <person name="Shao M."/>
            <person name="Duquette J."/>
            <person name="Hirsch C.N."/>
            <person name="Kimball J."/>
        </authorList>
    </citation>
    <scope>NUCLEOTIDE SEQUENCE</scope>
    <source>
        <tissue evidence="1">Fresh leaf tissue</tissue>
    </source>
</reference>
<dbReference type="Proteomes" id="UP000729402">
    <property type="component" value="Unassembled WGS sequence"/>
</dbReference>
<protein>
    <recommendedName>
        <fullName evidence="3">DUF834 domain-containing protein</fullName>
    </recommendedName>
</protein>
<gene>
    <name evidence="1" type="ORF">GUJ93_ZPchr0012g20828</name>
</gene>
<dbReference type="EMBL" id="JAAALK010000080">
    <property type="protein sequence ID" value="KAG8095371.1"/>
    <property type="molecule type" value="Genomic_DNA"/>
</dbReference>
<reference evidence="1" key="2">
    <citation type="submission" date="2021-02" db="EMBL/GenBank/DDBJ databases">
        <authorList>
            <person name="Kimball J.A."/>
            <person name="Haas M.W."/>
            <person name="Macchietto M."/>
            <person name="Kono T."/>
            <person name="Duquette J."/>
            <person name="Shao M."/>
        </authorList>
    </citation>
    <scope>NUCLEOTIDE SEQUENCE</scope>
    <source>
        <tissue evidence="1">Fresh leaf tissue</tissue>
    </source>
</reference>
<evidence type="ECO:0000313" key="1">
    <source>
        <dbReference type="EMBL" id="KAG8095371.1"/>
    </source>
</evidence>
<sequence length="75" mass="7826">MAGGGEIGDEVPVRRRGGVPVRESLSEWVAEVGGVVAVPDEATTGREAAFGGEEVWLETGGVCGERKKLARRSDS</sequence>
<keyword evidence="2" id="KW-1185">Reference proteome</keyword>
<name>A0A8J5WRP5_ZIZPA</name>